<organism evidence="1 2">
    <name type="scientific">Nocardia vinacea</name>
    <dbReference type="NCBI Taxonomy" id="96468"/>
    <lineage>
        <taxon>Bacteria</taxon>
        <taxon>Bacillati</taxon>
        <taxon>Actinomycetota</taxon>
        <taxon>Actinomycetes</taxon>
        <taxon>Mycobacteriales</taxon>
        <taxon>Nocardiaceae</taxon>
        <taxon>Nocardia</taxon>
    </lineage>
</organism>
<evidence type="ECO:0000313" key="1">
    <source>
        <dbReference type="EMBL" id="WUV50846.1"/>
    </source>
</evidence>
<dbReference type="EMBL" id="CP109441">
    <property type="protein sequence ID" value="WUV50846.1"/>
    <property type="molecule type" value="Genomic_DNA"/>
</dbReference>
<dbReference type="Gene3D" id="1.10.287.1060">
    <property type="entry name" value="ESAT-6-like"/>
    <property type="match status" value="1"/>
</dbReference>
<proteinExistence type="predicted"/>
<accession>A0ABZ1Z8Y6</accession>
<protein>
    <submittedName>
        <fullName evidence="1">WXG100 family type VII secretion target</fullName>
    </submittedName>
</protein>
<evidence type="ECO:0000313" key="2">
    <source>
        <dbReference type="Proteomes" id="UP001432062"/>
    </source>
</evidence>
<dbReference type="Proteomes" id="UP001432062">
    <property type="component" value="Chromosome"/>
</dbReference>
<dbReference type="SUPFAM" id="SSF140453">
    <property type="entry name" value="EsxAB dimer-like"/>
    <property type="match status" value="1"/>
</dbReference>
<name>A0ABZ1Z8Y6_9NOCA</name>
<dbReference type="InterPro" id="IPR010310">
    <property type="entry name" value="T7SS_ESAT-6-like"/>
</dbReference>
<reference evidence="1" key="1">
    <citation type="submission" date="2022-10" db="EMBL/GenBank/DDBJ databases">
        <title>The complete genomes of actinobacterial strains from the NBC collection.</title>
        <authorList>
            <person name="Joergensen T.S."/>
            <person name="Alvarez Arevalo M."/>
            <person name="Sterndorff E.B."/>
            <person name="Faurdal D."/>
            <person name="Vuksanovic O."/>
            <person name="Mourched A.-S."/>
            <person name="Charusanti P."/>
            <person name="Shaw S."/>
            <person name="Blin K."/>
            <person name="Weber T."/>
        </authorList>
    </citation>
    <scope>NUCLEOTIDE SEQUENCE</scope>
    <source>
        <strain evidence="1">NBC_01482</strain>
    </source>
</reference>
<sequence>MSQTISAQFDGVAEGARTLIRRAEGIQQDLEAFHKKVKEYIDIYGSGAANEAFGQFQTNWNQMTVQLNTTLQGAGQLVDKGNSELQGTDVALSNIF</sequence>
<keyword evidence="2" id="KW-1185">Reference proteome</keyword>
<dbReference type="InterPro" id="IPR036689">
    <property type="entry name" value="ESAT-6-like_sf"/>
</dbReference>
<dbReference type="Pfam" id="PF06013">
    <property type="entry name" value="WXG100"/>
    <property type="match status" value="1"/>
</dbReference>
<gene>
    <name evidence="1" type="ORF">OG563_23200</name>
</gene>
<dbReference type="RefSeq" id="WP_329415682.1">
    <property type="nucleotide sequence ID" value="NZ_CP109441.1"/>
</dbReference>